<dbReference type="EMBL" id="RDQH01000340">
    <property type="protein sequence ID" value="RXH76590.1"/>
    <property type="molecule type" value="Genomic_DNA"/>
</dbReference>
<feature type="region of interest" description="Disordered" evidence="1">
    <location>
        <begin position="1"/>
        <end position="40"/>
    </location>
</feature>
<dbReference type="AlphaFoldDB" id="A0A498I0H1"/>
<dbReference type="Proteomes" id="UP000290289">
    <property type="component" value="Chromosome 14"/>
</dbReference>
<feature type="compositionally biased region" description="Basic and acidic residues" evidence="1">
    <location>
        <begin position="16"/>
        <end position="29"/>
    </location>
</feature>
<feature type="compositionally biased region" description="Basic residues" evidence="1">
    <location>
        <begin position="30"/>
        <end position="39"/>
    </location>
</feature>
<feature type="region of interest" description="Disordered" evidence="1">
    <location>
        <begin position="53"/>
        <end position="137"/>
    </location>
</feature>
<dbReference type="PANTHER" id="PTHR34055:SF7">
    <property type="entry name" value="NEUROFILAMENT MEDIUM POLYPEPTIDE-LIKE"/>
    <property type="match status" value="1"/>
</dbReference>
<protein>
    <submittedName>
        <fullName evidence="2">Uncharacterized protein</fullName>
    </submittedName>
</protein>
<evidence type="ECO:0000313" key="3">
    <source>
        <dbReference type="Proteomes" id="UP000290289"/>
    </source>
</evidence>
<feature type="compositionally biased region" description="Basic residues" evidence="1">
    <location>
        <begin position="1"/>
        <end position="10"/>
    </location>
</feature>
<reference evidence="2 3" key="1">
    <citation type="submission" date="2018-10" db="EMBL/GenBank/DDBJ databases">
        <title>A high-quality apple genome assembly.</title>
        <authorList>
            <person name="Hu J."/>
        </authorList>
    </citation>
    <scope>NUCLEOTIDE SEQUENCE [LARGE SCALE GENOMIC DNA]</scope>
    <source>
        <strain evidence="3">cv. HFTH1</strain>
        <tissue evidence="2">Young leaf</tissue>
    </source>
</reference>
<comment type="caution">
    <text evidence="2">The sequence shown here is derived from an EMBL/GenBank/DDBJ whole genome shotgun (WGS) entry which is preliminary data.</text>
</comment>
<keyword evidence="3" id="KW-1185">Reference proteome</keyword>
<feature type="compositionally biased region" description="Basic and acidic residues" evidence="1">
    <location>
        <begin position="53"/>
        <end position="73"/>
    </location>
</feature>
<dbReference type="PANTHER" id="PTHR34055">
    <property type="entry name" value="OS09G0491596 PROTEIN"/>
    <property type="match status" value="1"/>
</dbReference>
<proteinExistence type="predicted"/>
<gene>
    <name evidence="2" type="ORF">DVH24_019478</name>
</gene>
<organism evidence="2 3">
    <name type="scientific">Malus domestica</name>
    <name type="common">Apple</name>
    <name type="synonym">Pyrus malus</name>
    <dbReference type="NCBI Taxonomy" id="3750"/>
    <lineage>
        <taxon>Eukaryota</taxon>
        <taxon>Viridiplantae</taxon>
        <taxon>Streptophyta</taxon>
        <taxon>Embryophyta</taxon>
        <taxon>Tracheophyta</taxon>
        <taxon>Spermatophyta</taxon>
        <taxon>Magnoliopsida</taxon>
        <taxon>eudicotyledons</taxon>
        <taxon>Gunneridae</taxon>
        <taxon>Pentapetalae</taxon>
        <taxon>rosids</taxon>
        <taxon>fabids</taxon>
        <taxon>Rosales</taxon>
        <taxon>Rosaceae</taxon>
        <taxon>Amygdaloideae</taxon>
        <taxon>Maleae</taxon>
        <taxon>Malus</taxon>
    </lineage>
</organism>
<feature type="compositionally biased region" description="Basic and acidic residues" evidence="1">
    <location>
        <begin position="89"/>
        <end position="111"/>
    </location>
</feature>
<feature type="compositionally biased region" description="Basic and acidic residues" evidence="1">
    <location>
        <begin position="128"/>
        <end position="137"/>
    </location>
</feature>
<evidence type="ECO:0000256" key="1">
    <source>
        <dbReference type="SAM" id="MobiDB-lite"/>
    </source>
</evidence>
<dbReference type="OrthoDB" id="693270at2759"/>
<sequence length="137" mass="15228">MGRGRGKAKKQNVIAAREDTGSGEEERILPSRRRGRPLKTLKDDIVEGEAALKTEDGDDAKGRVLSKDMKDQSAIENGRKRKRSAQVKETIKSVEEDKMIETKSSLDDPKKAVGFRQNGSRRKNKPHRAAEAGVECK</sequence>
<evidence type="ECO:0000313" key="2">
    <source>
        <dbReference type="EMBL" id="RXH76590.1"/>
    </source>
</evidence>
<name>A0A498I0H1_MALDO</name>
<accession>A0A498I0H1</accession>